<proteinExistence type="predicted"/>
<dbReference type="GO" id="GO:0006260">
    <property type="term" value="P:DNA replication"/>
    <property type="evidence" value="ECO:0007669"/>
    <property type="project" value="InterPro"/>
</dbReference>
<gene>
    <name evidence="5" type="primary">ssb_2</name>
    <name evidence="5" type="ORF">NCTC7582_05162</name>
</gene>
<keyword evidence="1 2" id="KW-0238">DNA-binding</keyword>
<feature type="region of interest" description="Disordered" evidence="4">
    <location>
        <begin position="109"/>
        <end position="161"/>
    </location>
</feature>
<dbReference type="Gene3D" id="2.40.50.140">
    <property type="entry name" value="Nucleic acid-binding proteins"/>
    <property type="match status" value="1"/>
</dbReference>
<protein>
    <recommendedName>
        <fullName evidence="3">Single-stranded DNA-binding protein</fullName>
    </recommendedName>
</protein>
<reference evidence="5 6" key="1">
    <citation type="submission" date="2018-06" db="EMBL/GenBank/DDBJ databases">
        <authorList>
            <consortium name="Pathogen Informatics"/>
            <person name="Doyle S."/>
        </authorList>
    </citation>
    <scope>NUCLEOTIDE SEQUENCE [LARGE SCALE GENOMIC DNA]</scope>
    <source>
        <strain evidence="5 6">NCTC7582</strain>
    </source>
</reference>
<dbReference type="RefSeq" id="WP_112118874.1">
    <property type="nucleotide sequence ID" value="NZ_UAQE01000007.1"/>
</dbReference>
<organism evidence="5 6">
    <name type="scientific">Lysinibacillus capsici</name>
    <dbReference type="NCBI Taxonomy" id="2115968"/>
    <lineage>
        <taxon>Bacteria</taxon>
        <taxon>Bacillati</taxon>
        <taxon>Bacillota</taxon>
        <taxon>Bacilli</taxon>
        <taxon>Bacillales</taxon>
        <taxon>Bacillaceae</taxon>
        <taxon>Lysinibacillus</taxon>
    </lineage>
</organism>
<feature type="compositionally biased region" description="Basic and acidic residues" evidence="4">
    <location>
        <begin position="148"/>
        <end position="161"/>
    </location>
</feature>
<dbReference type="GO" id="GO:0003697">
    <property type="term" value="F:single-stranded DNA binding"/>
    <property type="evidence" value="ECO:0007669"/>
    <property type="project" value="InterPro"/>
</dbReference>
<dbReference type="SUPFAM" id="SSF50249">
    <property type="entry name" value="Nucleic acid-binding proteins"/>
    <property type="match status" value="1"/>
</dbReference>
<evidence type="ECO:0000256" key="1">
    <source>
        <dbReference type="ARBA" id="ARBA00023125"/>
    </source>
</evidence>
<dbReference type="CDD" id="cd04496">
    <property type="entry name" value="SSB_OBF"/>
    <property type="match status" value="1"/>
</dbReference>
<evidence type="ECO:0000256" key="3">
    <source>
        <dbReference type="RuleBase" id="RU000524"/>
    </source>
</evidence>
<dbReference type="Proteomes" id="UP000251431">
    <property type="component" value="Unassembled WGS sequence"/>
</dbReference>
<name>A0A2X1A631_9BACI</name>
<dbReference type="InterPro" id="IPR011344">
    <property type="entry name" value="ssDNA-bd"/>
</dbReference>
<feature type="compositionally biased region" description="Polar residues" evidence="4">
    <location>
        <begin position="109"/>
        <end position="133"/>
    </location>
</feature>
<sequence length="161" mass="17518">MAFDNNCSFAGNLAKEVEFKINPNGLAIAKFTIAVDNGKDGNGVKLDPTYVNFTAFRKAAEAIANNCNKGTKIGVISKYTTGSYTDSQSGEKVYTHGFIVEQFKFLSPKKNNQTSQPDSAPNYNAALPNSGQQSYGGNPNIGNNYPRHNGDHYPPHDDMPY</sequence>
<dbReference type="PROSITE" id="PS50935">
    <property type="entry name" value="SSB"/>
    <property type="match status" value="1"/>
</dbReference>
<evidence type="ECO:0000313" key="5">
    <source>
        <dbReference type="EMBL" id="SPU40618.1"/>
    </source>
</evidence>
<evidence type="ECO:0000256" key="2">
    <source>
        <dbReference type="PROSITE-ProRule" id="PRU00252"/>
    </source>
</evidence>
<dbReference type="InterPro" id="IPR012340">
    <property type="entry name" value="NA-bd_OB-fold"/>
</dbReference>
<evidence type="ECO:0000313" key="6">
    <source>
        <dbReference type="Proteomes" id="UP000251431"/>
    </source>
</evidence>
<dbReference type="InterPro" id="IPR000424">
    <property type="entry name" value="Primosome_PriB/ssb"/>
</dbReference>
<dbReference type="AlphaFoldDB" id="A0A2X1A631"/>
<dbReference type="NCBIfam" id="TIGR00621">
    <property type="entry name" value="ssb"/>
    <property type="match status" value="1"/>
</dbReference>
<feature type="compositionally biased region" description="Low complexity" evidence="4">
    <location>
        <begin position="135"/>
        <end position="146"/>
    </location>
</feature>
<accession>A0A2X1A631</accession>
<dbReference type="Pfam" id="PF00436">
    <property type="entry name" value="SSB"/>
    <property type="match status" value="1"/>
</dbReference>
<dbReference type="EMBL" id="UAQE01000007">
    <property type="protein sequence ID" value="SPU40618.1"/>
    <property type="molecule type" value="Genomic_DNA"/>
</dbReference>
<evidence type="ECO:0000256" key="4">
    <source>
        <dbReference type="SAM" id="MobiDB-lite"/>
    </source>
</evidence>